<evidence type="ECO:0000259" key="6">
    <source>
        <dbReference type="PROSITE" id="PS50977"/>
    </source>
</evidence>
<dbReference type="GeneID" id="95510739"/>
<keyword evidence="1" id="KW-0805">Transcription regulation</keyword>
<dbReference type="EMBL" id="FNTD01000004">
    <property type="protein sequence ID" value="SEC24446.1"/>
    <property type="molecule type" value="Genomic_DNA"/>
</dbReference>
<dbReference type="PROSITE" id="PS50977">
    <property type="entry name" value="HTH_TETR_2"/>
    <property type="match status" value="1"/>
</dbReference>
<protein>
    <submittedName>
        <fullName evidence="7">DNA-binding transcriptional regulator, AcrR family</fullName>
    </submittedName>
</protein>
<dbReference type="GO" id="GO:0000976">
    <property type="term" value="F:transcription cis-regulatory region binding"/>
    <property type="evidence" value="ECO:0007669"/>
    <property type="project" value="TreeGrafter"/>
</dbReference>
<feature type="DNA-binding region" description="H-T-H motif" evidence="4">
    <location>
        <begin position="35"/>
        <end position="54"/>
    </location>
</feature>
<keyword evidence="3" id="KW-0804">Transcription</keyword>
<feature type="domain" description="HTH tetR-type" evidence="6">
    <location>
        <begin position="12"/>
        <end position="72"/>
    </location>
</feature>
<name>A0A1H4QXR9_9ACTN</name>
<proteinExistence type="predicted"/>
<evidence type="ECO:0000313" key="8">
    <source>
        <dbReference type="Proteomes" id="UP000182375"/>
    </source>
</evidence>
<sequence length="230" mass="25846">MDRQRVSNRRGKQSREDILEAAARIMGQRGYAATPLSVVSREIGLAKSVIFHHFRTKGGLLSAVMERGLNDFFRAMSTAYADPPAGTAEERLRWFLRKAAGVLTEREEFLRLHLFLILSEESDEAEPEVKETLAKVRREGRRHVHHMIRESFHDEGPEISRAVADRLEYAGMAGIDGTFLAAQAERDRSMADDMDLLAETLALMGERLAARLRSETKPTPGGESNGTRRI</sequence>
<dbReference type="Pfam" id="PF00440">
    <property type="entry name" value="TetR_N"/>
    <property type="match status" value="1"/>
</dbReference>
<dbReference type="PRINTS" id="PR00455">
    <property type="entry name" value="HTHTETR"/>
</dbReference>
<dbReference type="Proteomes" id="UP000182375">
    <property type="component" value="Unassembled WGS sequence"/>
</dbReference>
<dbReference type="InterPro" id="IPR009057">
    <property type="entry name" value="Homeodomain-like_sf"/>
</dbReference>
<evidence type="ECO:0000256" key="1">
    <source>
        <dbReference type="ARBA" id="ARBA00023015"/>
    </source>
</evidence>
<dbReference type="SUPFAM" id="SSF46689">
    <property type="entry name" value="Homeodomain-like"/>
    <property type="match status" value="1"/>
</dbReference>
<evidence type="ECO:0000313" key="7">
    <source>
        <dbReference type="EMBL" id="SEC24446.1"/>
    </source>
</evidence>
<evidence type="ECO:0000256" key="4">
    <source>
        <dbReference type="PROSITE-ProRule" id="PRU00335"/>
    </source>
</evidence>
<dbReference type="Gene3D" id="1.10.357.10">
    <property type="entry name" value="Tetracycline Repressor, domain 2"/>
    <property type="match status" value="1"/>
</dbReference>
<feature type="region of interest" description="Disordered" evidence="5">
    <location>
        <begin position="210"/>
        <end position="230"/>
    </location>
</feature>
<evidence type="ECO:0000256" key="3">
    <source>
        <dbReference type="ARBA" id="ARBA00023163"/>
    </source>
</evidence>
<keyword evidence="2 4" id="KW-0238">DNA-binding</keyword>
<dbReference type="GO" id="GO:0003700">
    <property type="term" value="F:DNA-binding transcription factor activity"/>
    <property type="evidence" value="ECO:0007669"/>
    <property type="project" value="TreeGrafter"/>
</dbReference>
<dbReference type="InterPro" id="IPR001647">
    <property type="entry name" value="HTH_TetR"/>
</dbReference>
<evidence type="ECO:0000256" key="5">
    <source>
        <dbReference type="SAM" id="MobiDB-lite"/>
    </source>
</evidence>
<dbReference type="PANTHER" id="PTHR30055:SF234">
    <property type="entry name" value="HTH-TYPE TRANSCRIPTIONAL REGULATOR BETI"/>
    <property type="match status" value="1"/>
</dbReference>
<dbReference type="AlphaFoldDB" id="A0A1H4QXR9"/>
<dbReference type="PANTHER" id="PTHR30055">
    <property type="entry name" value="HTH-TYPE TRANSCRIPTIONAL REGULATOR RUTR"/>
    <property type="match status" value="1"/>
</dbReference>
<dbReference type="STRING" id="67331.SAMN04490357_1534"/>
<reference evidence="7 8" key="1">
    <citation type="submission" date="2016-10" db="EMBL/GenBank/DDBJ databases">
        <authorList>
            <person name="de Groot N.N."/>
        </authorList>
    </citation>
    <scope>NUCLEOTIDE SEQUENCE [LARGE SCALE GENOMIC DNA]</scope>
    <source>
        <strain evidence="7 8">DSM 40306</strain>
    </source>
</reference>
<gene>
    <name evidence="7" type="ORF">SAMN04490357_1534</name>
</gene>
<dbReference type="RefSeq" id="WP_070028046.1">
    <property type="nucleotide sequence ID" value="NZ_FNTD01000004.1"/>
</dbReference>
<evidence type="ECO:0000256" key="2">
    <source>
        <dbReference type="ARBA" id="ARBA00023125"/>
    </source>
</evidence>
<dbReference type="InterPro" id="IPR050109">
    <property type="entry name" value="HTH-type_TetR-like_transc_reg"/>
</dbReference>
<accession>A0A1H4QXR9</accession>
<organism evidence="7 8">
    <name type="scientific">Streptomyces misionensis</name>
    <dbReference type="NCBI Taxonomy" id="67331"/>
    <lineage>
        <taxon>Bacteria</taxon>
        <taxon>Bacillati</taxon>
        <taxon>Actinomycetota</taxon>
        <taxon>Actinomycetes</taxon>
        <taxon>Kitasatosporales</taxon>
        <taxon>Streptomycetaceae</taxon>
        <taxon>Streptomyces</taxon>
    </lineage>
</organism>